<name>A0ABV3RS88_9RHOB</name>
<dbReference type="Gene3D" id="3.40.50.300">
    <property type="entry name" value="P-loop containing nucleotide triphosphate hydrolases"/>
    <property type="match status" value="1"/>
</dbReference>
<dbReference type="InterPro" id="IPR027417">
    <property type="entry name" value="P-loop_NTPase"/>
</dbReference>
<dbReference type="SUPFAM" id="SSF52540">
    <property type="entry name" value="P-loop containing nucleoside triphosphate hydrolases"/>
    <property type="match status" value="1"/>
</dbReference>
<accession>A0ABV3RS88</accession>
<evidence type="ECO:0000313" key="2">
    <source>
        <dbReference type="Proteomes" id="UP001556098"/>
    </source>
</evidence>
<sequence length="294" mass="32071">MIDRLATRMKDVVRDQPVPSRAQFMRANLLAHQGKIAEAARVFKEANAAKHSEISAEVTAESHSWQGTWDTPNPPPLAGRRPGDMPFEVLLLLGPTRSGKSSVEQALAGDPSVLPRYEAINFGLLRAHGPEDLARLPTEERGGLLRQALYLSRVTQDQLAGRIVVCTNPNLVHVVPALLALVGRLNIVWIDRGGPGHMADIFASDYVDGNFYAYDIDNITSYLSAYAKRMSELMKALPDQAIRVAFADFLNDPAAQIGRIAALVGRPLVQGGVPDAAAARRHCAYTEDLARHLL</sequence>
<dbReference type="Proteomes" id="UP001556098">
    <property type="component" value="Unassembled WGS sequence"/>
</dbReference>
<protein>
    <submittedName>
        <fullName evidence="1">Sulfotransferase</fullName>
    </submittedName>
</protein>
<comment type="caution">
    <text evidence="1">The sequence shown here is derived from an EMBL/GenBank/DDBJ whole genome shotgun (WGS) entry which is preliminary data.</text>
</comment>
<dbReference type="Pfam" id="PF13469">
    <property type="entry name" value="Sulfotransfer_3"/>
    <property type="match status" value="1"/>
</dbReference>
<proteinExistence type="predicted"/>
<dbReference type="EMBL" id="JBFNXX010000011">
    <property type="protein sequence ID" value="MEW9920923.1"/>
    <property type="molecule type" value="Genomic_DNA"/>
</dbReference>
<dbReference type="RefSeq" id="WP_367878664.1">
    <property type="nucleotide sequence ID" value="NZ_JBFNXX010000011.1"/>
</dbReference>
<gene>
    <name evidence="1" type="ORF">AB2B41_15010</name>
</gene>
<organism evidence="1 2">
    <name type="scientific">Sulfitobacter sediminis</name>
    <dbReference type="NCBI Taxonomy" id="3234186"/>
    <lineage>
        <taxon>Bacteria</taxon>
        <taxon>Pseudomonadati</taxon>
        <taxon>Pseudomonadota</taxon>
        <taxon>Alphaproteobacteria</taxon>
        <taxon>Rhodobacterales</taxon>
        <taxon>Roseobacteraceae</taxon>
        <taxon>Sulfitobacter</taxon>
    </lineage>
</organism>
<reference evidence="1 2" key="1">
    <citation type="submission" date="2024-07" db="EMBL/GenBank/DDBJ databases">
        <title>Marimonas sp.nov., isolated from tidal-flat sediment.</title>
        <authorList>
            <person name="Jayan J.N."/>
            <person name="Lee S.S."/>
        </authorList>
    </citation>
    <scope>NUCLEOTIDE SEQUENCE [LARGE SCALE GENOMIC DNA]</scope>
    <source>
        <strain evidence="1 2">MJW-29</strain>
    </source>
</reference>
<keyword evidence="2" id="KW-1185">Reference proteome</keyword>
<evidence type="ECO:0000313" key="1">
    <source>
        <dbReference type="EMBL" id="MEW9920923.1"/>
    </source>
</evidence>